<dbReference type="AlphaFoldDB" id="A0A0P6Y7E4"/>
<dbReference type="EMBL" id="LGKO01000002">
    <property type="protein sequence ID" value="KPL84751.1"/>
    <property type="molecule type" value="Genomic_DNA"/>
</dbReference>
<feature type="domain" description="Phosphotyrosine protein phosphatase I" evidence="2">
    <location>
        <begin position="2"/>
        <end position="136"/>
    </location>
</feature>
<name>A0A0P6Y7E4_9CHLR</name>
<gene>
    <name evidence="3" type="ORF">SE15_01500</name>
</gene>
<dbReference type="PATRIC" id="fig|869279.4.peg.300"/>
<dbReference type="PANTHER" id="PTHR43428:SF1">
    <property type="entry name" value="ARSENATE REDUCTASE"/>
    <property type="match status" value="1"/>
</dbReference>
<dbReference type="Gene3D" id="3.40.50.2300">
    <property type="match status" value="1"/>
</dbReference>
<dbReference type="SUPFAM" id="SSF52788">
    <property type="entry name" value="Phosphotyrosine protein phosphatases I"/>
    <property type="match status" value="1"/>
</dbReference>
<dbReference type="Pfam" id="PF01451">
    <property type="entry name" value="LMWPc"/>
    <property type="match status" value="1"/>
</dbReference>
<sequence length="145" mass="16289">MKRVLFLCTGNSARSQMAEALLRHYAGDWFEVYSAGIEPKGIHPMTLKVLAELGIDASQQTSKSLQVYQGKLAFDYLITVCADAERNCPYFPGQGVRLHWPFEDPAACEGSEEVRLQKFRQVRDQIAARIRAWLDELGLLTNTPG</sequence>
<keyword evidence="4" id="KW-1185">Reference proteome</keyword>
<dbReference type="GO" id="GO:0046685">
    <property type="term" value="P:response to arsenic-containing substance"/>
    <property type="evidence" value="ECO:0007669"/>
    <property type="project" value="UniProtKB-KW"/>
</dbReference>
<evidence type="ECO:0000313" key="4">
    <source>
        <dbReference type="Proteomes" id="UP000050544"/>
    </source>
</evidence>
<dbReference type="SMART" id="SM00226">
    <property type="entry name" value="LMWPc"/>
    <property type="match status" value="1"/>
</dbReference>
<reference evidence="3 4" key="1">
    <citation type="submission" date="2015-07" db="EMBL/GenBank/DDBJ databases">
        <title>Whole genome sequence of Thermanaerothrix daxensis DSM 23592.</title>
        <authorList>
            <person name="Hemp J."/>
            <person name="Ward L.M."/>
            <person name="Pace L.A."/>
            <person name="Fischer W.W."/>
        </authorList>
    </citation>
    <scope>NUCLEOTIDE SEQUENCE [LARGE SCALE GENOMIC DNA]</scope>
    <source>
        <strain evidence="3 4">GNS-1</strain>
    </source>
</reference>
<protein>
    <submittedName>
        <fullName evidence="3">Protein tyrosine phosphatase</fullName>
    </submittedName>
</protein>
<proteinExistence type="predicted"/>
<evidence type="ECO:0000259" key="2">
    <source>
        <dbReference type="SMART" id="SM00226"/>
    </source>
</evidence>
<evidence type="ECO:0000313" key="3">
    <source>
        <dbReference type="EMBL" id="KPL84751.1"/>
    </source>
</evidence>
<dbReference type="STRING" id="869279.SE15_01500"/>
<dbReference type="OrthoDB" id="9784339at2"/>
<dbReference type="InterPro" id="IPR023485">
    <property type="entry name" value="Ptyr_pPase"/>
</dbReference>
<accession>A0A0P6Y7E4</accession>
<comment type="caution">
    <text evidence="3">The sequence shown here is derived from an EMBL/GenBank/DDBJ whole genome shotgun (WGS) entry which is preliminary data.</text>
</comment>
<evidence type="ECO:0000256" key="1">
    <source>
        <dbReference type="ARBA" id="ARBA00022849"/>
    </source>
</evidence>
<dbReference type="PANTHER" id="PTHR43428">
    <property type="entry name" value="ARSENATE REDUCTASE"/>
    <property type="match status" value="1"/>
</dbReference>
<dbReference type="InterPro" id="IPR036196">
    <property type="entry name" value="Ptyr_pPase_sf"/>
</dbReference>
<organism evidence="3 4">
    <name type="scientific">Thermanaerothrix daxensis</name>
    <dbReference type="NCBI Taxonomy" id="869279"/>
    <lineage>
        <taxon>Bacteria</taxon>
        <taxon>Bacillati</taxon>
        <taxon>Chloroflexota</taxon>
        <taxon>Anaerolineae</taxon>
        <taxon>Anaerolineales</taxon>
        <taxon>Anaerolineaceae</taxon>
        <taxon>Thermanaerothrix</taxon>
    </lineage>
</organism>
<dbReference type="Proteomes" id="UP000050544">
    <property type="component" value="Unassembled WGS sequence"/>
</dbReference>
<dbReference type="CDD" id="cd16345">
    <property type="entry name" value="LMWP_ArsC"/>
    <property type="match status" value="1"/>
</dbReference>
<keyword evidence="1" id="KW-0059">Arsenical resistance</keyword>